<keyword evidence="1" id="KW-0812">Transmembrane</keyword>
<dbReference type="EMBL" id="JBHUCP010000005">
    <property type="protein sequence ID" value="MFD1529456.1"/>
    <property type="molecule type" value="Genomic_DNA"/>
</dbReference>
<feature type="transmembrane region" description="Helical" evidence="1">
    <location>
        <begin position="22"/>
        <end position="43"/>
    </location>
</feature>
<reference evidence="3" key="1">
    <citation type="journal article" date="2019" name="Int. J. Syst. Evol. Microbiol.">
        <title>The Global Catalogue of Microorganisms (GCM) 10K type strain sequencing project: providing services to taxonomists for standard genome sequencing and annotation.</title>
        <authorList>
            <consortium name="The Broad Institute Genomics Platform"/>
            <consortium name="The Broad Institute Genome Sequencing Center for Infectious Disease"/>
            <person name="Wu L."/>
            <person name="Ma J."/>
        </authorList>
    </citation>
    <scope>NUCLEOTIDE SEQUENCE [LARGE SCALE GENOMIC DNA]</scope>
    <source>
        <strain evidence="3">JCM 12165</strain>
    </source>
</reference>
<gene>
    <name evidence="2" type="ORF">ACFSCY_08365</name>
</gene>
<evidence type="ECO:0000313" key="3">
    <source>
        <dbReference type="Proteomes" id="UP001597145"/>
    </source>
</evidence>
<protein>
    <recommendedName>
        <fullName evidence="4">DUF4328 domain-containing protein</fullName>
    </recommendedName>
</protein>
<evidence type="ECO:0008006" key="4">
    <source>
        <dbReference type="Google" id="ProtNLM"/>
    </source>
</evidence>
<dbReference type="Proteomes" id="UP001597145">
    <property type="component" value="Unassembled WGS sequence"/>
</dbReference>
<keyword evidence="1" id="KW-1133">Transmembrane helix</keyword>
<organism evidence="2 3">
    <name type="scientific">Pseudonocardia aurantiaca</name>
    <dbReference type="NCBI Taxonomy" id="75290"/>
    <lineage>
        <taxon>Bacteria</taxon>
        <taxon>Bacillati</taxon>
        <taxon>Actinomycetota</taxon>
        <taxon>Actinomycetes</taxon>
        <taxon>Pseudonocardiales</taxon>
        <taxon>Pseudonocardiaceae</taxon>
        <taxon>Pseudonocardia</taxon>
    </lineage>
</organism>
<comment type="caution">
    <text evidence="2">The sequence shown here is derived from an EMBL/GenBank/DDBJ whole genome shotgun (WGS) entry which is preliminary data.</text>
</comment>
<feature type="transmembrane region" description="Helical" evidence="1">
    <location>
        <begin position="63"/>
        <end position="82"/>
    </location>
</feature>
<keyword evidence="1" id="KW-0472">Membrane</keyword>
<accession>A0ABW4FI89</accession>
<name>A0ABW4FI89_9PSEU</name>
<evidence type="ECO:0000313" key="2">
    <source>
        <dbReference type="EMBL" id="MFD1529456.1"/>
    </source>
</evidence>
<proteinExistence type="predicted"/>
<keyword evidence="3" id="KW-1185">Reference proteome</keyword>
<sequence length="90" mass="9452">MTSATLTPAIAPPAPVRPGHRALGWLAAAGTLPYVLLKCLWLTGSTVGTRDPAFLADPVIHTMNAVTLGMDLVVVALALALTHRWGATRR</sequence>
<dbReference type="RefSeq" id="WP_343984321.1">
    <property type="nucleotide sequence ID" value="NZ_BAAAJG010000020.1"/>
</dbReference>
<evidence type="ECO:0000256" key="1">
    <source>
        <dbReference type="SAM" id="Phobius"/>
    </source>
</evidence>